<protein>
    <submittedName>
        <fullName evidence="7">LysR family transcriptional regulator, hydrogen peroxide-inducible genes activator</fullName>
    </submittedName>
</protein>
<dbReference type="OrthoDB" id="9775392at2"/>
<evidence type="ECO:0000256" key="5">
    <source>
        <dbReference type="ARBA" id="ARBA00023163"/>
    </source>
</evidence>
<feature type="domain" description="HTH lysR-type" evidence="6">
    <location>
        <begin position="1"/>
        <end position="58"/>
    </location>
</feature>
<dbReference type="SUPFAM" id="SSF46785">
    <property type="entry name" value="Winged helix' DNA-binding domain"/>
    <property type="match status" value="1"/>
</dbReference>
<dbReference type="EMBL" id="FOHV01000004">
    <property type="protein sequence ID" value="SES84598.1"/>
    <property type="molecule type" value="Genomic_DNA"/>
</dbReference>
<keyword evidence="4" id="KW-0010">Activator</keyword>
<dbReference type="GO" id="GO:0003700">
    <property type="term" value="F:DNA-binding transcription factor activity"/>
    <property type="evidence" value="ECO:0007669"/>
    <property type="project" value="InterPro"/>
</dbReference>
<evidence type="ECO:0000256" key="1">
    <source>
        <dbReference type="ARBA" id="ARBA00009437"/>
    </source>
</evidence>
<gene>
    <name evidence="7" type="ORF">SAMN02583745_00674</name>
</gene>
<reference evidence="8" key="1">
    <citation type="submission" date="2016-10" db="EMBL/GenBank/DDBJ databases">
        <authorList>
            <person name="Varghese N."/>
            <person name="Submissions S."/>
        </authorList>
    </citation>
    <scope>NUCLEOTIDE SEQUENCE [LARGE SCALE GENOMIC DNA]</scope>
    <source>
        <strain evidence="8">DSM 18579</strain>
    </source>
</reference>
<dbReference type="CDD" id="cd08411">
    <property type="entry name" value="PBP2_OxyR"/>
    <property type="match status" value="1"/>
</dbReference>
<dbReference type="Pfam" id="PF03466">
    <property type="entry name" value="LysR_substrate"/>
    <property type="match status" value="1"/>
</dbReference>
<evidence type="ECO:0000259" key="6">
    <source>
        <dbReference type="PROSITE" id="PS50931"/>
    </source>
</evidence>
<evidence type="ECO:0000313" key="7">
    <source>
        <dbReference type="EMBL" id="SES84598.1"/>
    </source>
</evidence>
<proteinExistence type="inferred from homology"/>
<dbReference type="InterPro" id="IPR005119">
    <property type="entry name" value="LysR_subst-bd"/>
</dbReference>
<evidence type="ECO:0000256" key="4">
    <source>
        <dbReference type="ARBA" id="ARBA00023159"/>
    </source>
</evidence>
<dbReference type="PANTHER" id="PTHR30346">
    <property type="entry name" value="TRANSCRIPTIONAL DUAL REGULATOR HCAR-RELATED"/>
    <property type="match status" value="1"/>
</dbReference>
<keyword evidence="3" id="KW-0238">DNA-binding</keyword>
<dbReference type="InterPro" id="IPR000847">
    <property type="entry name" value="LysR_HTH_N"/>
</dbReference>
<dbReference type="Proteomes" id="UP000242642">
    <property type="component" value="Unassembled WGS sequence"/>
</dbReference>
<evidence type="ECO:0000313" key="8">
    <source>
        <dbReference type="Proteomes" id="UP000242642"/>
    </source>
</evidence>
<dbReference type="Pfam" id="PF00126">
    <property type="entry name" value="HTH_1"/>
    <property type="match status" value="1"/>
</dbReference>
<comment type="similarity">
    <text evidence="1">Belongs to the LysR transcriptional regulatory family.</text>
</comment>
<evidence type="ECO:0000256" key="3">
    <source>
        <dbReference type="ARBA" id="ARBA00023125"/>
    </source>
</evidence>
<dbReference type="STRING" id="1123402.SAMN02583745_00674"/>
<dbReference type="FunFam" id="1.10.10.10:FF:000001">
    <property type="entry name" value="LysR family transcriptional regulator"/>
    <property type="match status" value="1"/>
</dbReference>
<sequence length="314" mass="35282">MNIRDLSYLIALDEHKHFGRAAEASFVSQPTLSMQIKKLEEQLGVQLIEREPRNIVFTEAGKAILSRARVIMQEIQAIKEDAKLSASPDKGTIKLGLFPTIAPYLLAHIIPSVKTLFPDLTLLLTEEKSGLLVEKLMEGKLDAAILALPLTEAQKQQLDTEFLFTEPFMLATSANHPLAQYDSITLEQLSKHDLLLLDEGHCLRAQALEVCYLAGNQEQIGFQATSLETLRQMVIMNVGITLFPMLAIIPPITTPATIKFIPFKDSIPKREIAIVWRKRSSLSPFLSKFAKAFETINPLILEFESTFFRDHQQD</sequence>
<dbReference type="PROSITE" id="PS50931">
    <property type="entry name" value="HTH_LYSR"/>
    <property type="match status" value="1"/>
</dbReference>
<dbReference type="GO" id="GO:0032993">
    <property type="term" value="C:protein-DNA complex"/>
    <property type="evidence" value="ECO:0007669"/>
    <property type="project" value="TreeGrafter"/>
</dbReference>
<dbReference type="PANTHER" id="PTHR30346:SF26">
    <property type="entry name" value="HYDROGEN PEROXIDE-INDUCIBLE GENES ACTIVATOR"/>
    <property type="match status" value="1"/>
</dbReference>
<keyword evidence="5" id="KW-0804">Transcription</keyword>
<dbReference type="SUPFAM" id="SSF53850">
    <property type="entry name" value="Periplasmic binding protein-like II"/>
    <property type="match status" value="1"/>
</dbReference>
<dbReference type="RefSeq" id="WP_093317811.1">
    <property type="nucleotide sequence ID" value="NZ_FOHV01000004.1"/>
</dbReference>
<dbReference type="PRINTS" id="PR00039">
    <property type="entry name" value="HTHLYSR"/>
</dbReference>
<dbReference type="Gene3D" id="3.40.190.10">
    <property type="entry name" value="Periplasmic binding protein-like II"/>
    <property type="match status" value="2"/>
</dbReference>
<dbReference type="Gene3D" id="1.10.10.10">
    <property type="entry name" value="Winged helix-like DNA-binding domain superfamily/Winged helix DNA-binding domain"/>
    <property type="match status" value="1"/>
</dbReference>
<dbReference type="InterPro" id="IPR036390">
    <property type="entry name" value="WH_DNA-bd_sf"/>
</dbReference>
<organism evidence="7 8">
    <name type="scientific">Thorsellia anophelis DSM 18579</name>
    <dbReference type="NCBI Taxonomy" id="1123402"/>
    <lineage>
        <taxon>Bacteria</taxon>
        <taxon>Pseudomonadati</taxon>
        <taxon>Pseudomonadota</taxon>
        <taxon>Gammaproteobacteria</taxon>
        <taxon>Enterobacterales</taxon>
        <taxon>Thorselliaceae</taxon>
        <taxon>Thorsellia</taxon>
    </lineage>
</organism>
<name>A0A1H9ZS54_9GAMM</name>
<evidence type="ECO:0000256" key="2">
    <source>
        <dbReference type="ARBA" id="ARBA00023015"/>
    </source>
</evidence>
<dbReference type="InterPro" id="IPR036388">
    <property type="entry name" value="WH-like_DNA-bd_sf"/>
</dbReference>
<accession>A0A1H9ZS54</accession>
<dbReference type="GO" id="GO:0003677">
    <property type="term" value="F:DNA binding"/>
    <property type="evidence" value="ECO:0007669"/>
    <property type="project" value="UniProtKB-KW"/>
</dbReference>
<keyword evidence="8" id="KW-1185">Reference proteome</keyword>
<dbReference type="AlphaFoldDB" id="A0A1H9ZS54"/>
<keyword evidence="2" id="KW-0805">Transcription regulation</keyword>